<evidence type="ECO:0000256" key="5">
    <source>
        <dbReference type="ARBA" id="ARBA00023002"/>
    </source>
</evidence>
<protein>
    <recommendedName>
        <fullName evidence="7">Gamma-glutamyl phosphate reductase</fullName>
        <shortName evidence="7">GPR</shortName>
        <ecNumber evidence="7">1.2.1.41</ecNumber>
    </recommendedName>
    <alternativeName>
        <fullName evidence="7">Glutamate-5-semialdehyde dehydrogenase</fullName>
    </alternativeName>
    <alternativeName>
        <fullName evidence="7">Glutamyl-gamma-semialdehyde dehydrogenase</fullName>
        <shortName evidence="7">GSA dehydrogenase</shortName>
    </alternativeName>
</protein>
<dbReference type="InterPro" id="IPR016162">
    <property type="entry name" value="Ald_DH_N"/>
</dbReference>
<proteinExistence type="inferred from homology"/>
<dbReference type="Pfam" id="PF00171">
    <property type="entry name" value="Aldedh"/>
    <property type="match status" value="1"/>
</dbReference>
<evidence type="ECO:0000256" key="3">
    <source>
        <dbReference type="ARBA" id="ARBA00022650"/>
    </source>
</evidence>
<dbReference type="InterPro" id="IPR016161">
    <property type="entry name" value="Ald_DH/histidinol_DH"/>
</dbReference>
<reference evidence="9 10" key="1">
    <citation type="submission" date="2015-11" db="EMBL/GenBank/DDBJ databases">
        <authorList>
            <person name="Lin W."/>
        </authorList>
    </citation>
    <scope>NUCLEOTIDE SEQUENCE [LARGE SCALE GENOMIC DNA]</scope>
    <source>
        <strain evidence="9 10">HCH-1</strain>
    </source>
</reference>
<dbReference type="PANTHER" id="PTHR11063">
    <property type="entry name" value="GLUTAMATE SEMIALDEHYDE DEHYDROGENASE"/>
    <property type="match status" value="1"/>
</dbReference>
<feature type="domain" description="Aldehyde dehydrogenase" evidence="8">
    <location>
        <begin position="13"/>
        <end position="285"/>
    </location>
</feature>
<dbReference type="EMBL" id="LNQR01000070">
    <property type="protein sequence ID" value="KWT84106.1"/>
    <property type="molecule type" value="Genomic_DNA"/>
</dbReference>
<evidence type="ECO:0000313" key="9">
    <source>
        <dbReference type="EMBL" id="KWT84106.1"/>
    </source>
</evidence>
<evidence type="ECO:0000256" key="4">
    <source>
        <dbReference type="ARBA" id="ARBA00022857"/>
    </source>
</evidence>
<keyword evidence="7" id="KW-0963">Cytoplasm</keyword>
<comment type="function">
    <text evidence="7">Catalyzes the NADPH-dependent reduction of L-glutamate 5-phosphate into L-glutamate 5-semialdehyde and phosphate. The product spontaneously undergoes cyclization to form 1-pyrroline-5-carboxylate.</text>
</comment>
<dbReference type="PROSITE" id="PS01223">
    <property type="entry name" value="PROA"/>
    <property type="match status" value="1"/>
</dbReference>
<dbReference type="Proteomes" id="UP000060487">
    <property type="component" value="Unassembled WGS sequence"/>
</dbReference>
<evidence type="ECO:0000256" key="2">
    <source>
        <dbReference type="ARBA" id="ARBA00022605"/>
    </source>
</evidence>
<dbReference type="CDD" id="cd07079">
    <property type="entry name" value="ALDH_F18-19_ProA-GPR"/>
    <property type="match status" value="1"/>
</dbReference>
<dbReference type="Gene3D" id="3.40.309.10">
    <property type="entry name" value="Aldehyde Dehydrogenase, Chain A, domain 2"/>
    <property type="match status" value="1"/>
</dbReference>
<comment type="similarity">
    <text evidence="7">Belongs to the gamma-glutamyl phosphate reductase family.</text>
</comment>
<dbReference type="InterPro" id="IPR016163">
    <property type="entry name" value="Ald_DH_C"/>
</dbReference>
<dbReference type="NCBIfam" id="TIGR00407">
    <property type="entry name" value="proA"/>
    <property type="match status" value="1"/>
</dbReference>
<keyword evidence="10" id="KW-1185">Reference proteome</keyword>
<dbReference type="PANTHER" id="PTHR11063:SF8">
    <property type="entry name" value="DELTA-1-PYRROLINE-5-CARBOXYLATE SYNTHASE"/>
    <property type="match status" value="1"/>
</dbReference>
<dbReference type="InterPro" id="IPR020593">
    <property type="entry name" value="G-glutamylP_reductase_CS"/>
</dbReference>
<sequence length="419" mass="45981">MDIVEYVKNKALEARNGARAIAAAETKRKNLVLTEMAWGLQKEKDYLISENEKDVSAARQKGLSDAMIDRLTLNEKRIVEMADGLVEVSQMADPVGEISNMRKRPNEMLVGKMRVPIGVISMIYEARPNVTADAAGLCIKAGNAVILRGGSEAVNSNKAIVSILRRALHAAELPEGVVTFIDNTQRDVVMEMLKLEGLIDLVIPRGGEGLIRTVTENSRIPVLKHYKGVCHVFVDRECSTDMASEICFNSKVQRPGTCNAMETLLVDSAIAGDFLPQMIKRFREAGVTIIGCPETMKAAPEQVSPVREEDYYVEYLSLKLNIRVVSGLDEAIAHIAKYSSSHTDAIVTNNHQRAMRFLREVDSSAVLINASTRLNDGGQFGLGAEIGISTDKIHARGPMGLQELTTEKFIVFGNGQLRI</sequence>
<comment type="catalytic activity">
    <reaction evidence="6 7">
        <text>L-glutamate 5-semialdehyde + phosphate + NADP(+) = L-glutamyl 5-phosphate + NADPH + H(+)</text>
        <dbReference type="Rhea" id="RHEA:19541"/>
        <dbReference type="ChEBI" id="CHEBI:15378"/>
        <dbReference type="ChEBI" id="CHEBI:43474"/>
        <dbReference type="ChEBI" id="CHEBI:57783"/>
        <dbReference type="ChEBI" id="CHEBI:58066"/>
        <dbReference type="ChEBI" id="CHEBI:58274"/>
        <dbReference type="ChEBI" id="CHEBI:58349"/>
        <dbReference type="EC" id="1.2.1.41"/>
    </reaction>
</comment>
<accession>A0ABR5SFQ3</accession>
<gene>
    <name evidence="7 9" type="primary">proA</name>
    <name evidence="9" type="ORF">ASN18_2034</name>
</gene>
<dbReference type="RefSeq" id="WP_085052639.1">
    <property type="nucleotide sequence ID" value="NZ_LNQR01000070.1"/>
</dbReference>
<dbReference type="InterPro" id="IPR000965">
    <property type="entry name" value="GPR_dom"/>
</dbReference>
<keyword evidence="5 7" id="KW-0560">Oxidoreductase</keyword>
<dbReference type="GO" id="GO:0004350">
    <property type="term" value="F:glutamate-5-semialdehyde dehydrogenase activity"/>
    <property type="evidence" value="ECO:0007669"/>
    <property type="project" value="UniProtKB-EC"/>
</dbReference>
<keyword evidence="4 7" id="KW-0521">NADP</keyword>
<dbReference type="InterPro" id="IPR012134">
    <property type="entry name" value="Glu-5-SA_DH"/>
</dbReference>
<evidence type="ECO:0000259" key="8">
    <source>
        <dbReference type="Pfam" id="PF00171"/>
    </source>
</evidence>
<dbReference type="SUPFAM" id="SSF53720">
    <property type="entry name" value="ALDH-like"/>
    <property type="match status" value="1"/>
</dbReference>
<comment type="subcellular location">
    <subcellularLocation>
        <location evidence="7">Cytoplasm</location>
    </subcellularLocation>
</comment>
<dbReference type="NCBIfam" id="NF001221">
    <property type="entry name" value="PRK00197.1"/>
    <property type="match status" value="1"/>
</dbReference>
<evidence type="ECO:0000256" key="6">
    <source>
        <dbReference type="ARBA" id="ARBA00049024"/>
    </source>
</evidence>
<dbReference type="PIRSF" id="PIRSF000151">
    <property type="entry name" value="GPR"/>
    <property type="match status" value="1"/>
</dbReference>
<keyword evidence="2 7" id="KW-0028">Amino-acid biosynthesis</keyword>
<comment type="caution">
    <text evidence="9">The sequence shown here is derived from an EMBL/GenBank/DDBJ whole genome shotgun (WGS) entry which is preliminary data.</text>
</comment>
<evidence type="ECO:0000313" key="10">
    <source>
        <dbReference type="Proteomes" id="UP000060487"/>
    </source>
</evidence>
<keyword evidence="3 7" id="KW-0641">Proline biosynthesis</keyword>
<name>A0ABR5SFQ3_9BACT</name>
<evidence type="ECO:0000256" key="1">
    <source>
        <dbReference type="ARBA" id="ARBA00004985"/>
    </source>
</evidence>
<evidence type="ECO:0000256" key="7">
    <source>
        <dbReference type="HAMAP-Rule" id="MF_00412"/>
    </source>
</evidence>
<comment type="pathway">
    <text evidence="1 7">Amino-acid biosynthesis; L-proline biosynthesis; L-glutamate 5-semialdehyde from L-glutamate: step 2/2.</text>
</comment>
<organism evidence="9 10">
    <name type="scientific">Candidatus Magnetominusculus xianensis</name>
    <dbReference type="NCBI Taxonomy" id="1748249"/>
    <lineage>
        <taxon>Bacteria</taxon>
        <taxon>Pseudomonadati</taxon>
        <taxon>Nitrospirota</taxon>
        <taxon>Nitrospiria</taxon>
        <taxon>Nitrospirales</taxon>
        <taxon>Nitrospiraceae</taxon>
        <taxon>Candidatus Magnetominusculus</taxon>
    </lineage>
</organism>
<dbReference type="HAMAP" id="MF_00412">
    <property type="entry name" value="ProA"/>
    <property type="match status" value="1"/>
</dbReference>
<dbReference type="EC" id="1.2.1.41" evidence="7"/>
<dbReference type="Gene3D" id="3.40.605.10">
    <property type="entry name" value="Aldehyde Dehydrogenase, Chain A, domain 1"/>
    <property type="match status" value="1"/>
</dbReference>
<dbReference type="InterPro" id="IPR015590">
    <property type="entry name" value="Aldehyde_DH_dom"/>
</dbReference>